<keyword evidence="1" id="KW-0805">Transcription regulation</keyword>
<organism evidence="5 6">
    <name type="scientific">Nonomuraea montanisoli</name>
    <dbReference type="NCBI Taxonomy" id="2741721"/>
    <lineage>
        <taxon>Bacteria</taxon>
        <taxon>Bacillati</taxon>
        <taxon>Actinomycetota</taxon>
        <taxon>Actinomycetes</taxon>
        <taxon>Streptosporangiales</taxon>
        <taxon>Streptosporangiaceae</taxon>
        <taxon>Nonomuraea</taxon>
    </lineage>
</organism>
<dbReference type="SMART" id="SM00866">
    <property type="entry name" value="UTRA"/>
    <property type="match status" value="1"/>
</dbReference>
<dbReference type="InterPro" id="IPR000524">
    <property type="entry name" value="Tscrpt_reg_HTH_GntR"/>
</dbReference>
<dbReference type="GO" id="GO:0045892">
    <property type="term" value="P:negative regulation of DNA-templated transcription"/>
    <property type="evidence" value="ECO:0007669"/>
    <property type="project" value="TreeGrafter"/>
</dbReference>
<dbReference type="InterPro" id="IPR050679">
    <property type="entry name" value="Bact_HTH_transcr_reg"/>
</dbReference>
<dbReference type="InterPro" id="IPR036390">
    <property type="entry name" value="WH_DNA-bd_sf"/>
</dbReference>
<dbReference type="GO" id="GO:0003677">
    <property type="term" value="F:DNA binding"/>
    <property type="evidence" value="ECO:0007669"/>
    <property type="project" value="UniProtKB-KW"/>
</dbReference>
<dbReference type="Gene3D" id="1.10.10.10">
    <property type="entry name" value="Winged helix-like DNA-binding domain superfamily/Winged helix DNA-binding domain"/>
    <property type="match status" value="1"/>
</dbReference>
<evidence type="ECO:0000256" key="3">
    <source>
        <dbReference type="ARBA" id="ARBA00023163"/>
    </source>
</evidence>
<evidence type="ECO:0000313" key="5">
    <source>
        <dbReference type="EMBL" id="NUW30746.1"/>
    </source>
</evidence>
<dbReference type="PROSITE" id="PS50949">
    <property type="entry name" value="HTH_GNTR"/>
    <property type="match status" value="1"/>
</dbReference>
<protein>
    <submittedName>
        <fullName evidence="5">GntR family transcriptional regulator</fullName>
    </submittedName>
</protein>
<accession>A0A7Y6I3A8</accession>
<dbReference type="Pfam" id="PF07702">
    <property type="entry name" value="UTRA"/>
    <property type="match status" value="1"/>
</dbReference>
<dbReference type="InterPro" id="IPR011663">
    <property type="entry name" value="UTRA"/>
</dbReference>
<dbReference type="PANTHER" id="PTHR44846">
    <property type="entry name" value="MANNOSYL-D-GLYCERATE TRANSPORT/METABOLISM SYSTEM REPRESSOR MNGR-RELATED"/>
    <property type="match status" value="1"/>
</dbReference>
<keyword evidence="6" id="KW-1185">Reference proteome</keyword>
<keyword evidence="3" id="KW-0804">Transcription</keyword>
<sequence>MTDQLGAKAPKYQRIADELRRDIRDGVYRPGDRLPGETSLLERFRSQLPSLSLPTLRQAVALLRAEGLIESRQGVGTFVKENRRLQRRSRSRYGRARDDKQLLTSHLQHEITFAGVAQIPPHIAEAAGLAEGTEMVIRRRTLRDRETGKPEELGASYLPMDYASGSFLEEPKVVPKALFLCMEDLSGKQYAHARDQWLVRIPTATESDLLDLATGTQVIHVIHVARADDGSLLEVSESVWPADRIVVIDEYPITQQAEQPDVPSDI</sequence>
<dbReference type="Gene3D" id="3.40.1410.10">
    <property type="entry name" value="Chorismate lyase-like"/>
    <property type="match status" value="1"/>
</dbReference>
<proteinExistence type="predicted"/>
<evidence type="ECO:0000256" key="2">
    <source>
        <dbReference type="ARBA" id="ARBA00023125"/>
    </source>
</evidence>
<dbReference type="EMBL" id="JABWGN010000002">
    <property type="protein sequence ID" value="NUW30746.1"/>
    <property type="molecule type" value="Genomic_DNA"/>
</dbReference>
<reference evidence="5 6" key="1">
    <citation type="submission" date="2020-06" db="EMBL/GenBank/DDBJ databases">
        <title>Nonomuraea sp. SMC257, a novel actinomycete isolated from soil.</title>
        <authorList>
            <person name="Chanama M."/>
        </authorList>
    </citation>
    <scope>NUCLEOTIDE SEQUENCE [LARGE SCALE GENOMIC DNA]</scope>
    <source>
        <strain evidence="5 6">SMC257</strain>
    </source>
</reference>
<dbReference type="Pfam" id="PF00392">
    <property type="entry name" value="GntR"/>
    <property type="match status" value="1"/>
</dbReference>
<dbReference type="InterPro" id="IPR036388">
    <property type="entry name" value="WH-like_DNA-bd_sf"/>
</dbReference>
<dbReference type="InterPro" id="IPR028978">
    <property type="entry name" value="Chorismate_lyase_/UTRA_dom_sf"/>
</dbReference>
<keyword evidence="2" id="KW-0238">DNA-binding</keyword>
<gene>
    <name evidence="5" type="ORF">HTZ77_04820</name>
</gene>
<evidence type="ECO:0000256" key="1">
    <source>
        <dbReference type="ARBA" id="ARBA00023015"/>
    </source>
</evidence>
<dbReference type="SUPFAM" id="SSF46785">
    <property type="entry name" value="Winged helix' DNA-binding domain"/>
    <property type="match status" value="1"/>
</dbReference>
<dbReference type="GO" id="GO:0003700">
    <property type="term" value="F:DNA-binding transcription factor activity"/>
    <property type="evidence" value="ECO:0007669"/>
    <property type="project" value="InterPro"/>
</dbReference>
<dbReference type="Proteomes" id="UP000586042">
    <property type="component" value="Unassembled WGS sequence"/>
</dbReference>
<dbReference type="AlphaFoldDB" id="A0A7Y6I3A8"/>
<feature type="domain" description="HTH gntR-type" evidence="4">
    <location>
        <begin position="9"/>
        <end position="82"/>
    </location>
</feature>
<dbReference type="RefSeq" id="WP_175588200.1">
    <property type="nucleotide sequence ID" value="NZ_JABWGN010000002.1"/>
</dbReference>
<dbReference type="SUPFAM" id="SSF64288">
    <property type="entry name" value="Chorismate lyase-like"/>
    <property type="match status" value="1"/>
</dbReference>
<evidence type="ECO:0000259" key="4">
    <source>
        <dbReference type="PROSITE" id="PS50949"/>
    </source>
</evidence>
<name>A0A7Y6I3A8_9ACTN</name>
<comment type="caution">
    <text evidence="5">The sequence shown here is derived from an EMBL/GenBank/DDBJ whole genome shotgun (WGS) entry which is preliminary data.</text>
</comment>
<dbReference type="SMART" id="SM00345">
    <property type="entry name" value="HTH_GNTR"/>
    <property type="match status" value="1"/>
</dbReference>
<dbReference type="PANTHER" id="PTHR44846:SF17">
    <property type="entry name" value="GNTR-FAMILY TRANSCRIPTIONAL REGULATOR"/>
    <property type="match status" value="1"/>
</dbReference>
<dbReference type="CDD" id="cd07377">
    <property type="entry name" value="WHTH_GntR"/>
    <property type="match status" value="1"/>
</dbReference>
<evidence type="ECO:0000313" key="6">
    <source>
        <dbReference type="Proteomes" id="UP000586042"/>
    </source>
</evidence>